<accession>A0ABW4NQS6</accession>
<keyword evidence="2" id="KW-1185">Reference proteome</keyword>
<dbReference type="EMBL" id="JBHUFP010000002">
    <property type="protein sequence ID" value="MFD1804970.1"/>
    <property type="molecule type" value="Genomic_DNA"/>
</dbReference>
<dbReference type="Gene3D" id="3.30.70.2540">
    <property type="entry name" value="CRISPR-associated endoribonuclease Cas6/Csy4"/>
    <property type="match status" value="1"/>
</dbReference>
<protein>
    <submittedName>
        <fullName evidence="1">Type I-F CRISPR-associated endoribonuclease Cas6/Csy4</fullName>
    </submittedName>
</protein>
<proteinExistence type="predicted"/>
<name>A0ABW4NQS6_9PAST</name>
<evidence type="ECO:0000313" key="2">
    <source>
        <dbReference type="Proteomes" id="UP001597420"/>
    </source>
</evidence>
<organism evidence="1 2">
    <name type="scientific">Pasteurella oralis</name>
    <dbReference type="NCBI Taxonomy" id="1071947"/>
    <lineage>
        <taxon>Bacteria</taxon>
        <taxon>Pseudomonadati</taxon>
        <taxon>Pseudomonadota</taxon>
        <taxon>Gammaproteobacteria</taxon>
        <taxon>Pasteurellales</taxon>
        <taxon>Pasteurellaceae</taxon>
        <taxon>Pasteurella</taxon>
    </lineage>
</organism>
<dbReference type="InterPro" id="IPR013396">
    <property type="entry name" value="CRISPR-assoc_prot_Csy4"/>
</dbReference>
<comment type="caution">
    <text evidence="1">The sequence shown here is derived from an EMBL/GenBank/DDBJ whole genome shotgun (WGS) entry which is preliminary data.</text>
</comment>
<dbReference type="Proteomes" id="UP001597420">
    <property type="component" value="Unassembled WGS sequence"/>
</dbReference>
<evidence type="ECO:0000313" key="1">
    <source>
        <dbReference type="EMBL" id="MFD1804970.1"/>
    </source>
</evidence>
<dbReference type="RefSeq" id="WP_101776177.1">
    <property type="nucleotide sequence ID" value="NZ_JAUNLA010000010.1"/>
</dbReference>
<dbReference type="InterPro" id="IPR042564">
    <property type="entry name" value="CRISPR-Cas6/Csy4_sf"/>
</dbReference>
<dbReference type="NCBIfam" id="TIGR02563">
    <property type="entry name" value="cas_Csy4"/>
    <property type="match status" value="1"/>
</dbReference>
<reference evidence="2" key="1">
    <citation type="journal article" date="2019" name="Int. J. Syst. Evol. Microbiol.">
        <title>The Global Catalogue of Microorganisms (GCM) 10K type strain sequencing project: providing services to taxonomists for standard genome sequencing and annotation.</title>
        <authorList>
            <consortium name="The Broad Institute Genomics Platform"/>
            <consortium name="The Broad Institute Genome Sequencing Center for Infectious Disease"/>
            <person name="Wu L."/>
            <person name="Ma J."/>
        </authorList>
    </citation>
    <scope>NUCLEOTIDE SEQUENCE [LARGE SCALE GENOMIC DNA]</scope>
    <source>
        <strain evidence="2">CCM 7950</strain>
    </source>
</reference>
<dbReference type="Pfam" id="PF09618">
    <property type="entry name" value="Cas_Csy4"/>
    <property type="match status" value="1"/>
</dbReference>
<sequence length="186" mass="21254">MTSHYIELKAIPQMDMLQSEVVGHCMQILHKFLPHFEGRMGVAFPAYGLGRTLGGILRVFGNQSDCDQLYLQLLQAGLQDYALISEVKKTPSAIEYRCYSRARRKGQSAISRTEKFLKSIDKWHEGIREEMQQRQQNTPYFPHVHLKSASTNQRFILAIKANKTSQPYIAQFSSYGLSSKATVPHF</sequence>
<gene>
    <name evidence="1" type="primary">cas6f</name>
    <name evidence="1" type="ORF">ACFSAV_01030</name>
</gene>